<dbReference type="InterPro" id="IPR000792">
    <property type="entry name" value="Tscrpt_reg_LuxR_C"/>
</dbReference>
<accession>A0A133UJR8</accession>
<sequence length="121" mass="13575">MKRSNSLTQEEIADKVGLDRTTVTKIVNKFSVKEINNAFEEGKSVEEIAKKVGLAGRSSVNKVLKKFSIKEIQQAFKEGKSVEEIAEKFHIDRSTVAKILGNVKERIRSEIHNDGGERIDC</sequence>
<keyword evidence="3" id="KW-1185">Reference proteome</keyword>
<dbReference type="AlphaFoldDB" id="A0A133UJR8"/>
<dbReference type="PROSITE" id="PS00622">
    <property type="entry name" value="HTH_LUXR_1"/>
    <property type="match status" value="1"/>
</dbReference>
<dbReference type="Proteomes" id="UP000070284">
    <property type="component" value="Unassembled WGS sequence"/>
</dbReference>
<gene>
    <name evidence="2" type="ORF">AKJ65_04705</name>
</gene>
<evidence type="ECO:0000313" key="3">
    <source>
        <dbReference type="Proteomes" id="UP000070284"/>
    </source>
</evidence>
<feature type="domain" description="HTH luxR-type" evidence="1">
    <location>
        <begin position="79"/>
        <end position="106"/>
    </location>
</feature>
<dbReference type="GO" id="GO:0006355">
    <property type="term" value="P:regulation of DNA-templated transcription"/>
    <property type="evidence" value="ECO:0007669"/>
    <property type="project" value="InterPro"/>
</dbReference>
<organism evidence="2 3">
    <name type="scientific">candidate division MSBL1 archaeon SCGC-AAA259E19</name>
    <dbReference type="NCBI Taxonomy" id="1698264"/>
    <lineage>
        <taxon>Archaea</taxon>
        <taxon>Methanobacteriati</taxon>
        <taxon>Methanobacteriota</taxon>
        <taxon>candidate division MSBL1</taxon>
    </lineage>
</organism>
<evidence type="ECO:0000259" key="1">
    <source>
        <dbReference type="PROSITE" id="PS00622"/>
    </source>
</evidence>
<proteinExistence type="predicted"/>
<comment type="caution">
    <text evidence="2">The sequence shown here is derived from an EMBL/GenBank/DDBJ whole genome shotgun (WGS) entry which is preliminary data.</text>
</comment>
<name>A0A133UJR8_9EURY</name>
<evidence type="ECO:0000313" key="2">
    <source>
        <dbReference type="EMBL" id="KXA94350.1"/>
    </source>
</evidence>
<dbReference type="Gene3D" id="1.10.10.60">
    <property type="entry name" value="Homeodomain-like"/>
    <property type="match status" value="1"/>
</dbReference>
<reference evidence="2 3" key="1">
    <citation type="journal article" date="2016" name="Sci. Rep.">
        <title>Metabolic traits of an uncultured archaeal lineage -MSBL1- from brine pools of the Red Sea.</title>
        <authorList>
            <person name="Mwirichia R."/>
            <person name="Alam I."/>
            <person name="Rashid M."/>
            <person name="Vinu M."/>
            <person name="Ba-Alawi W."/>
            <person name="Anthony Kamau A."/>
            <person name="Kamanda Ngugi D."/>
            <person name="Goker M."/>
            <person name="Klenk H.P."/>
            <person name="Bajic V."/>
            <person name="Stingl U."/>
        </authorList>
    </citation>
    <scope>NUCLEOTIDE SEQUENCE [LARGE SCALE GENOMIC DNA]</scope>
    <source>
        <strain evidence="2">SCGC-AAA259E19</strain>
    </source>
</reference>
<protein>
    <recommendedName>
        <fullName evidence="1">HTH luxR-type domain-containing protein</fullName>
    </recommendedName>
</protein>
<dbReference type="EMBL" id="LHXO01000064">
    <property type="protein sequence ID" value="KXA94350.1"/>
    <property type="molecule type" value="Genomic_DNA"/>
</dbReference>